<dbReference type="InterPro" id="IPR038694">
    <property type="entry name" value="DUF427_sf"/>
</dbReference>
<accession>A0A679J483</accession>
<feature type="domain" description="DUF427" evidence="1">
    <location>
        <begin position="32"/>
        <end position="122"/>
    </location>
</feature>
<organism evidence="2">
    <name type="scientific">Methylobacterium bullatum</name>
    <dbReference type="NCBI Taxonomy" id="570505"/>
    <lineage>
        <taxon>Bacteria</taxon>
        <taxon>Pseudomonadati</taxon>
        <taxon>Pseudomonadota</taxon>
        <taxon>Alphaproteobacteria</taxon>
        <taxon>Hyphomicrobiales</taxon>
        <taxon>Methylobacteriaceae</taxon>
        <taxon>Methylobacterium</taxon>
    </lineage>
</organism>
<dbReference type="Pfam" id="PF04248">
    <property type="entry name" value="NTP_transf_9"/>
    <property type="match status" value="1"/>
</dbReference>
<evidence type="ECO:0000313" key="2">
    <source>
        <dbReference type="EMBL" id="CAA2107189.1"/>
    </source>
</evidence>
<protein>
    <recommendedName>
        <fullName evidence="1">DUF427 domain-containing protein</fullName>
    </recommendedName>
</protein>
<dbReference type="PANTHER" id="PTHR43058:SF1">
    <property type="entry name" value="DUF427 DOMAIN-CONTAINING PROTEIN"/>
    <property type="match status" value="1"/>
</dbReference>
<dbReference type="AlphaFoldDB" id="A0A679J483"/>
<gene>
    <name evidence="2" type="ORF">MBUL_04038</name>
</gene>
<dbReference type="PANTHER" id="PTHR43058">
    <property type="entry name" value="SLR0655 PROTEIN"/>
    <property type="match status" value="1"/>
</dbReference>
<dbReference type="EMBL" id="LR743504">
    <property type="protein sequence ID" value="CAA2107189.1"/>
    <property type="molecule type" value="Genomic_DNA"/>
</dbReference>
<proteinExistence type="predicted"/>
<name>A0A679J483_9HYPH</name>
<dbReference type="Gene3D" id="2.170.150.40">
    <property type="entry name" value="Domain of unknown function (DUF427)"/>
    <property type="match status" value="1"/>
</dbReference>
<sequence>MQPTPLPFGPGQESVWDYPRPPRLERVSRRLRVVFAGATVAETVAGYRVLETSHPPTYYLPPGDVADGVLGPPTMAGICEWKGRAVLFDVVAGGHRAPGAAWAYPTPTPDFMVIAGFVAFYAGAMEACFVGDVKVEPQPGGFYGGWITPEVIGPFKGGPGSMGW</sequence>
<dbReference type="InterPro" id="IPR007361">
    <property type="entry name" value="DUF427"/>
</dbReference>
<evidence type="ECO:0000259" key="1">
    <source>
        <dbReference type="Pfam" id="PF04248"/>
    </source>
</evidence>
<reference evidence="2" key="1">
    <citation type="submission" date="2019-12" db="EMBL/GenBank/DDBJ databases">
        <authorList>
            <person name="Cremers G."/>
        </authorList>
    </citation>
    <scope>NUCLEOTIDE SEQUENCE</scope>
    <source>
        <strain evidence="2">Mbul1</strain>
    </source>
</reference>